<evidence type="ECO:0000313" key="2">
    <source>
        <dbReference type="EMBL" id="SEA95650.1"/>
    </source>
</evidence>
<dbReference type="AlphaFoldDB" id="A0A1H4FFN9"/>
<feature type="signal peptide" evidence="1">
    <location>
        <begin position="1"/>
        <end position="22"/>
    </location>
</feature>
<protein>
    <submittedName>
        <fullName evidence="2">Uncharacterized protein</fullName>
    </submittedName>
</protein>
<feature type="chain" id="PRO_5011467814" evidence="1">
    <location>
        <begin position="23"/>
        <end position="112"/>
    </location>
</feature>
<dbReference type="RefSeq" id="WP_091344743.1">
    <property type="nucleotide sequence ID" value="NZ_FNRM01000010.1"/>
</dbReference>
<keyword evidence="1" id="KW-0732">Signal</keyword>
<keyword evidence="3" id="KW-1185">Reference proteome</keyword>
<dbReference type="STRING" id="152573.SAMN04488051_11024"/>
<accession>A0A1H4FFN9</accession>
<reference evidence="2 3" key="1">
    <citation type="submission" date="2016-10" db="EMBL/GenBank/DDBJ databases">
        <authorList>
            <person name="de Groot N.N."/>
        </authorList>
    </citation>
    <scope>NUCLEOTIDE SEQUENCE [LARGE SCALE GENOMIC DNA]</scope>
    <source>
        <strain evidence="2 3">CGMCC 1.3430</strain>
    </source>
</reference>
<gene>
    <name evidence="2" type="ORF">SAMN04488051_11024</name>
</gene>
<organism evidence="2 3">
    <name type="scientific">Alkalimonas amylolytica</name>
    <dbReference type="NCBI Taxonomy" id="152573"/>
    <lineage>
        <taxon>Bacteria</taxon>
        <taxon>Pseudomonadati</taxon>
        <taxon>Pseudomonadota</taxon>
        <taxon>Gammaproteobacteria</taxon>
        <taxon>Alkalimonas</taxon>
    </lineage>
</organism>
<sequence length="112" mass="12513">MTSQTLQLFDSLVLLAVRYAMADTGSASLAQVQQAMAYLQPPGAEPDEIGTALQRLQSASLITVSDQQYRFNELAERYWHQSGADKVCGVRVQWQRLHQQLQGFELGSQEVL</sequence>
<name>A0A1H4FFN9_ALKAM</name>
<dbReference type="Proteomes" id="UP000198773">
    <property type="component" value="Unassembled WGS sequence"/>
</dbReference>
<evidence type="ECO:0000313" key="3">
    <source>
        <dbReference type="Proteomes" id="UP000198773"/>
    </source>
</evidence>
<evidence type="ECO:0000256" key="1">
    <source>
        <dbReference type="SAM" id="SignalP"/>
    </source>
</evidence>
<dbReference type="EMBL" id="FNRM01000010">
    <property type="protein sequence ID" value="SEA95650.1"/>
    <property type="molecule type" value="Genomic_DNA"/>
</dbReference>
<proteinExistence type="predicted"/>